<keyword evidence="2" id="KW-1185">Reference proteome</keyword>
<dbReference type="EMBL" id="BFAD01000006">
    <property type="protein sequence ID" value="GBE84102.1"/>
    <property type="molecule type" value="Genomic_DNA"/>
</dbReference>
<organism evidence="1 2">
    <name type="scientific">Sparassis crispa</name>
    <dbReference type="NCBI Taxonomy" id="139825"/>
    <lineage>
        <taxon>Eukaryota</taxon>
        <taxon>Fungi</taxon>
        <taxon>Dikarya</taxon>
        <taxon>Basidiomycota</taxon>
        <taxon>Agaricomycotina</taxon>
        <taxon>Agaricomycetes</taxon>
        <taxon>Polyporales</taxon>
        <taxon>Sparassidaceae</taxon>
        <taxon>Sparassis</taxon>
    </lineage>
</organism>
<evidence type="ECO:0000313" key="2">
    <source>
        <dbReference type="Proteomes" id="UP000287166"/>
    </source>
</evidence>
<accession>A0A401GPI2</accession>
<sequence>MSSGLHKMIQCNVYHPDIDLGNMSIRQSDSDLDAYPVVLIDFAFSEPFTHSPAYVRYPIIRIVSILQSMGADLSLVETWFLDGMHHGLPWSALFTGVFKAKPNWFNIMANRELTAAEDKSTFVPFPD</sequence>
<evidence type="ECO:0008006" key="3">
    <source>
        <dbReference type="Google" id="ProtNLM"/>
    </source>
</evidence>
<dbReference type="AlphaFoldDB" id="A0A401GPI2"/>
<reference evidence="1 2" key="1">
    <citation type="journal article" date="2018" name="Sci. Rep.">
        <title>Genome sequence of the cauliflower mushroom Sparassis crispa (Hanabiratake) and its association with beneficial usage.</title>
        <authorList>
            <person name="Kiyama R."/>
            <person name="Furutani Y."/>
            <person name="Kawaguchi K."/>
            <person name="Nakanishi T."/>
        </authorList>
    </citation>
    <scope>NUCLEOTIDE SEQUENCE [LARGE SCALE GENOMIC DNA]</scope>
</reference>
<evidence type="ECO:0000313" key="1">
    <source>
        <dbReference type="EMBL" id="GBE84102.1"/>
    </source>
</evidence>
<protein>
    <recommendedName>
        <fullName evidence="3">Protein kinase domain-containing protein</fullName>
    </recommendedName>
</protein>
<proteinExistence type="predicted"/>
<dbReference type="InParanoid" id="A0A401GPI2"/>
<dbReference type="GeneID" id="38781019"/>
<dbReference type="Proteomes" id="UP000287166">
    <property type="component" value="Unassembled WGS sequence"/>
</dbReference>
<name>A0A401GPI2_9APHY</name>
<dbReference type="InterPro" id="IPR011009">
    <property type="entry name" value="Kinase-like_dom_sf"/>
</dbReference>
<gene>
    <name evidence="1" type="ORF">SCP_0600800</name>
</gene>
<dbReference type="SUPFAM" id="SSF56112">
    <property type="entry name" value="Protein kinase-like (PK-like)"/>
    <property type="match status" value="1"/>
</dbReference>
<dbReference type="RefSeq" id="XP_027615015.1">
    <property type="nucleotide sequence ID" value="XM_027759214.1"/>
</dbReference>
<comment type="caution">
    <text evidence="1">The sequence shown here is derived from an EMBL/GenBank/DDBJ whole genome shotgun (WGS) entry which is preliminary data.</text>
</comment>